<dbReference type="InterPro" id="IPR043129">
    <property type="entry name" value="ATPase_NBD"/>
</dbReference>
<dbReference type="GO" id="GO:0002949">
    <property type="term" value="P:tRNA threonylcarbamoyladenosine modification"/>
    <property type="evidence" value="ECO:0007669"/>
    <property type="project" value="InterPro"/>
</dbReference>
<evidence type="ECO:0000313" key="3">
    <source>
        <dbReference type="EMBL" id="SPJ26247.1"/>
    </source>
</evidence>
<dbReference type="NCBIfam" id="TIGR03725">
    <property type="entry name" value="T6A_YeaZ"/>
    <property type="match status" value="1"/>
</dbReference>
<evidence type="ECO:0000259" key="2">
    <source>
        <dbReference type="Pfam" id="PF00814"/>
    </source>
</evidence>
<name>A0A2R8C1F6_9RHOB</name>
<dbReference type="RefSeq" id="WP_108895949.1">
    <property type="nucleotide sequence ID" value="NZ_ONZF01000016.1"/>
</dbReference>
<reference evidence="4" key="1">
    <citation type="submission" date="2018-03" db="EMBL/GenBank/DDBJ databases">
        <authorList>
            <person name="Rodrigo-Torres L."/>
            <person name="Arahal R. D."/>
            <person name="Lucena T."/>
        </authorList>
    </citation>
    <scope>NUCLEOTIDE SEQUENCE [LARGE SCALE GENOMIC DNA]</scope>
    <source>
        <strain evidence="4">CECT 8504</strain>
    </source>
</reference>
<evidence type="ECO:0000256" key="1">
    <source>
        <dbReference type="SAM" id="MobiDB-lite"/>
    </source>
</evidence>
<dbReference type="PANTHER" id="PTHR11735:SF11">
    <property type="entry name" value="TRNA THREONYLCARBAMOYLADENOSINE BIOSYNTHESIS PROTEIN TSAB"/>
    <property type="match status" value="1"/>
</dbReference>
<dbReference type="GO" id="GO:0005829">
    <property type="term" value="C:cytosol"/>
    <property type="evidence" value="ECO:0007669"/>
    <property type="project" value="TreeGrafter"/>
</dbReference>
<dbReference type="EMBL" id="ONZF01000016">
    <property type="protein sequence ID" value="SPJ26247.1"/>
    <property type="molecule type" value="Genomic_DNA"/>
</dbReference>
<organism evidence="3 4">
    <name type="scientific">Palleronia abyssalis</name>
    <dbReference type="NCBI Taxonomy" id="1501240"/>
    <lineage>
        <taxon>Bacteria</taxon>
        <taxon>Pseudomonadati</taxon>
        <taxon>Pseudomonadota</taxon>
        <taxon>Alphaproteobacteria</taxon>
        <taxon>Rhodobacterales</taxon>
        <taxon>Roseobacteraceae</taxon>
        <taxon>Palleronia</taxon>
    </lineage>
</organism>
<keyword evidence="4" id="KW-1185">Reference proteome</keyword>
<gene>
    <name evidence="3" type="primary">tsaB</name>
    <name evidence="3" type="ORF">PAA8504_04104</name>
</gene>
<sequence>MPDPLVLAFDTSAAHCAAALLSGDRVLASAFEEMPRGQAERLMPMLAEVMAKAGCAWRDIDAFGVGVGPGNFTGIRVSVAAARGLALGLGAPAIGITTFEIARASHPGAATITLGGPRGAIFQQDFDGDRSDGPPRMIEGETPTQTVDWPNAAATIARLAMLRLSARDTIDRPAPLYIRPPDAAPAKPVPPVR</sequence>
<dbReference type="SUPFAM" id="SSF53067">
    <property type="entry name" value="Actin-like ATPase domain"/>
    <property type="match status" value="1"/>
</dbReference>
<dbReference type="Proteomes" id="UP000244912">
    <property type="component" value="Unassembled WGS sequence"/>
</dbReference>
<feature type="region of interest" description="Disordered" evidence="1">
    <location>
        <begin position="173"/>
        <end position="193"/>
    </location>
</feature>
<dbReference type="PANTHER" id="PTHR11735">
    <property type="entry name" value="TRNA N6-ADENOSINE THREONYLCARBAMOYLTRANSFERASE"/>
    <property type="match status" value="1"/>
</dbReference>
<dbReference type="InterPro" id="IPR022496">
    <property type="entry name" value="T6A_TsaB"/>
</dbReference>
<protein>
    <submittedName>
        <fullName evidence="3">tRNA threonylcarbamoyladenosine biosynthesis protein TsaB</fullName>
    </submittedName>
</protein>
<dbReference type="Pfam" id="PF00814">
    <property type="entry name" value="TsaD"/>
    <property type="match status" value="1"/>
</dbReference>
<feature type="domain" description="Gcp-like" evidence="2">
    <location>
        <begin position="36"/>
        <end position="101"/>
    </location>
</feature>
<dbReference type="OrthoDB" id="9809995at2"/>
<dbReference type="Gene3D" id="3.30.420.40">
    <property type="match status" value="1"/>
</dbReference>
<accession>A0A2R8C1F6</accession>
<evidence type="ECO:0000313" key="4">
    <source>
        <dbReference type="Proteomes" id="UP000244912"/>
    </source>
</evidence>
<dbReference type="InterPro" id="IPR000905">
    <property type="entry name" value="Gcp-like_dom"/>
</dbReference>
<proteinExistence type="predicted"/>
<dbReference type="AlphaFoldDB" id="A0A2R8C1F6"/>